<evidence type="ECO:0000313" key="1">
    <source>
        <dbReference type="EMBL" id="EKT60076.1"/>
    </source>
</evidence>
<protein>
    <recommendedName>
        <fullName evidence="3">Type III secretion system protein</fullName>
    </recommendedName>
</protein>
<dbReference type="Proteomes" id="UP000010290">
    <property type="component" value="Chromosome"/>
</dbReference>
<dbReference type="HOGENOM" id="CLU_1151409_0_0_6"/>
<dbReference type="PATRIC" id="fig|1141660.3.peg.926"/>
<proteinExistence type="predicted"/>
<keyword evidence="2" id="KW-1185">Reference proteome</keyword>
<dbReference type="EMBL" id="AKKN01000005">
    <property type="protein sequence ID" value="EKT60076.1"/>
    <property type="molecule type" value="Genomic_DNA"/>
</dbReference>
<sequence>MEIQFTNTHAMSAMNFQDNANKPQVDAIKQTNDSLKSAESGFKTINSEKTVSMSQLLALLSEIIDASASLRNVMMINRITEAGATAEMAKVAAGVKKDDAHLKFGIKLASGVFSMGMSTVAAVRTGQVKMVQDKHLSKAGLGENARVSDLSADKINEISASLQQQRTAKYNMVNQTSGAADNMMGNVSEMISASAIQQQEETKSSIDLKEKYDAQLTSFIDTLGNTIAQILKSLEAIQAASLVTNR</sequence>
<gene>
    <name evidence="1" type="ORF">OO7_04574</name>
</gene>
<accession>K8WJD7</accession>
<organism evidence="1 2">
    <name type="scientific">Providencia sneebia DSM 19967</name>
    <dbReference type="NCBI Taxonomy" id="1141660"/>
    <lineage>
        <taxon>Bacteria</taxon>
        <taxon>Pseudomonadati</taxon>
        <taxon>Pseudomonadota</taxon>
        <taxon>Gammaproteobacteria</taxon>
        <taxon>Enterobacterales</taxon>
        <taxon>Morganellaceae</taxon>
        <taxon>Providencia</taxon>
    </lineage>
</organism>
<reference evidence="1 2" key="1">
    <citation type="journal article" date="2012" name="BMC Genomics">
        <title>Comparative genomics of bacteria in the genus Providencia isolated from wild Drosophila melanogaster.</title>
        <authorList>
            <person name="Galac M.R."/>
            <person name="Lazzaro B.P."/>
        </authorList>
    </citation>
    <scope>NUCLEOTIDE SEQUENCE [LARGE SCALE GENOMIC DNA]</scope>
    <source>
        <strain evidence="1 2">DSM 19967</strain>
    </source>
</reference>
<evidence type="ECO:0008006" key="3">
    <source>
        <dbReference type="Google" id="ProtNLM"/>
    </source>
</evidence>
<comment type="caution">
    <text evidence="1">The sequence shown here is derived from an EMBL/GenBank/DDBJ whole genome shotgun (WGS) entry which is preliminary data.</text>
</comment>
<dbReference type="RefSeq" id="WP_008914783.1">
    <property type="nucleotide sequence ID" value="NZ_CM001773.1"/>
</dbReference>
<dbReference type="AlphaFoldDB" id="K8WJD7"/>
<dbReference type="OrthoDB" id="6462862at2"/>
<name>K8WJD7_9GAMM</name>
<evidence type="ECO:0000313" key="2">
    <source>
        <dbReference type="Proteomes" id="UP000010290"/>
    </source>
</evidence>